<dbReference type="AlphaFoldDB" id="A0A1Y2G7G6"/>
<evidence type="ECO:0000256" key="8">
    <source>
        <dbReference type="ARBA" id="ARBA00022989"/>
    </source>
</evidence>
<feature type="transmembrane region" description="Helical" evidence="11">
    <location>
        <begin position="740"/>
        <end position="765"/>
    </location>
</feature>
<dbReference type="OrthoDB" id="6500128at2759"/>
<evidence type="ECO:0000259" key="13">
    <source>
        <dbReference type="PROSITE" id="PS50929"/>
    </source>
</evidence>
<feature type="transmembrane region" description="Helical" evidence="11">
    <location>
        <begin position="315"/>
        <end position="331"/>
    </location>
</feature>
<dbReference type="PROSITE" id="PS50893">
    <property type="entry name" value="ABC_TRANSPORTER_2"/>
    <property type="match status" value="2"/>
</dbReference>
<dbReference type="FunFam" id="3.40.50.300:FF:000074">
    <property type="entry name" value="Multidrug resistance-associated protein 5 isoform 1"/>
    <property type="match status" value="1"/>
</dbReference>
<dbReference type="CDD" id="cd18579">
    <property type="entry name" value="ABC_6TM_ABCC_D1"/>
    <property type="match status" value="1"/>
</dbReference>
<dbReference type="Pfam" id="PF00664">
    <property type="entry name" value="ABC_membrane"/>
    <property type="match status" value="2"/>
</dbReference>
<dbReference type="PANTHER" id="PTHR24223">
    <property type="entry name" value="ATP-BINDING CASSETTE SUB-FAMILY C"/>
    <property type="match status" value="1"/>
</dbReference>
<keyword evidence="3" id="KW-0813">Transport</keyword>
<dbReference type="CDD" id="cd03244">
    <property type="entry name" value="ABCC_MRP_domain2"/>
    <property type="match status" value="1"/>
</dbReference>
<comment type="similarity">
    <text evidence="2">Belongs to the ABC transporter superfamily. ABCC family. Conjugate transporter (TC 3.A.1.208) subfamily.</text>
</comment>
<dbReference type="Gene3D" id="3.40.50.300">
    <property type="entry name" value="P-loop containing nucleotide triphosphate hydrolases"/>
    <property type="match status" value="2"/>
</dbReference>
<feature type="transmembrane region" description="Helical" evidence="11">
    <location>
        <begin position="932"/>
        <end position="950"/>
    </location>
</feature>
<keyword evidence="5" id="KW-0677">Repeat</keyword>
<gene>
    <name evidence="14" type="ORF">BCR41DRAFT_328886</name>
</gene>
<evidence type="ECO:0000256" key="6">
    <source>
        <dbReference type="ARBA" id="ARBA00022741"/>
    </source>
</evidence>
<evidence type="ECO:0000256" key="5">
    <source>
        <dbReference type="ARBA" id="ARBA00022737"/>
    </source>
</evidence>
<feature type="transmembrane region" description="Helical" evidence="11">
    <location>
        <begin position="280"/>
        <end position="303"/>
    </location>
</feature>
<dbReference type="SUPFAM" id="SSF90123">
    <property type="entry name" value="ABC transporter transmembrane region"/>
    <property type="match status" value="2"/>
</dbReference>
<dbReference type="InterPro" id="IPR011527">
    <property type="entry name" value="ABC1_TM_dom"/>
</dbReference>
<evidence type="ECO:0000256" key="2">
    <source>
        <dbReference type="ARBA" id="ARBA00009726"/>
    </source>
</evidence>
<evidence type="ECO:0000256" key="1">
    <source>
        <dbReference type="ARBA" id="ARBA00004128"/>
    </source>
</evidence>
<dbReference type="Gene3D" id="1.20.1560.10">
    <property type="entry name" value="ABC transporter type 1, transmembrane domain"/>
    <property type="match status" value="2"/>
</dbReference>
<dbReference type="InterPro" id="IPR050173">
    <property type="entry name" value="ABC_transporter_C-like"/>
</dbReference>
<evidence type="ECO:0000313" key="14">
    <source>
        <dbReference type="EMBL" id="ORZ00019.1"/>
    </source>
</evidence>
<dbReference type="InterPro" id="IPR027417">
    <property type="entry name" value="P-loop_NTPase"/>
</dbReference>
<feature type="transmembrane region" description="Helical" evidence="11">
    <location>
        <begin position="57"/>
        <end position="83"/>
    </location>
</feature>
<dbReference type="InterPro" id="IPR044746">
    <property type="entry name" value="ABCC_6TM_D1"/>
</dbReference>
<feature type="region of interest" description="Disordered" evidence="10">
    <location>
        <begin position="624"/>
        <end position="679"/>
    </location>
</feature>
<name>A0A1Y2G7G6_9FUNG</name>
<dbReference type="CDD" id="cd18603">
    <property type="entry name" value="ABC_6TM_MRP1_2_3_6_D2_like"/>
    <property type="match status" value="1"/>
</dbReference>
<feature type="transmembrane region" description="Helical" evidence="11">
    <location>
        <begin position="95"/>
        <end position="118"/>
    </location>
</feature>
<sequence length="1275" mass="141395">MSLGYRSPLQLNDIAALMPQRIRTENAYVTLQASWKQSLSSYLALSREEQERRRRWLLLKTIGTAYGWMGWAPIVLFAGVLTHLPSQAQAHPPPLSYGILLAFLMFLTSLASSVAGALSMQLNADRGMEIRSGLIGIIYRKAMNLSPESRRTQTTGSISNHMSVDAEKWTGALNTLPQWISVPLEIIVALWMLYNQLGWCALVGLFTVVGLIPIQNKVSDIFSEIKDTKLTTMDSRIRLVTELFSSIRTIKLHAWESAFKERIARYRTLEMGVLRRFGKVYAAMTFIFSSTMFMSLLSFSIYAAVGGPGATPGKITPQVIFVSLALFGLLSKPISWMDHLLSDTTSILVSTDRIQHFLLSEELENNSCNNQSSSQHQIPGRDEPHLAAISVSNGVFSWSEPTQAPIVPTLRDINFALEVGSLTAVVGRVGQGKSSLISALIGDMYQDQGTCVHMNGSVAYVSQEAWVMNSSIQDNILFGQPLNQARYDRVLSACSLLQDLEVFPAGDQTEVGERGISLSGGQKQRLSLARAAYQDADIYLLDDALSAVDAHVDHHLWNTLLGPNGLLRDKTRLIVTHGLHHLSDMDQIIIMNNGTISDMNGFNELLASRGGFYQLYTEFSSKSKKQTQSNSARKDESQLEQDISDADGNGVTSINTSGDVNTTTITATGQDKAAEPNTADEKMVEGGVGWDMFMVYAKAASYHNIFMVIFLYILVEVAQVSTSYWLRFWPDSVDQGKYTVVYFLIGYGAFTMAYVLFNMALFYVANIHAAIRAAQHLHDRLLNNLLRQPMSFFDITPIGRIINRFSTDVDAVDESIIWNFIDVVYCLVAIGGTLIVISISTPQFLVVMPPLTLAYLYIQQYYISSSQALKRFMSISKSPLYQHFSESLAGVSTIRAMGATARFIQMNEQRADISAETALAFGISGRWLKIRLEVLGALIVFTVAFLAVLARSQLGASVAGLSLTYAMSVTLDISYLVRAWSEMSNQLISVERIEEYAELREEAPEETDFDRNLPQNWPSKGHIVFSHYSAKYREHLSLVLKDISLEVQPGEKIGIVGRTGAGKSSLTLALFRMIEAAGSYWARATRNNAGGTILIDGVDIARLGLKTLRKRLSIIPQNPTLFAGTIRQNLDPFDELEDIELWTALERAHLKDYISSLTGGLSFEVASNGENFSVGQRSLICLARALLCKSKVLVMDEATAMVDVETDALIQKTVRKEFKDRTVLTIAHRIKTIMDSDRVLVLDRGYVKEFDAPEVLLARKDGFFYSLVVQAGAHS</sequence>
<dbReference type="GO" id="GO:0005524">
    <property type="term" value="F:ATP binding"/>
    <property type="evidence" value="ECO:0007669"/>
    <property type="project" value="UniProtKB-KW"/>
</dbReference>
<dbReference type="InterPro" id="IPR017871">
    <property type="entry name" value="ABC_transporter-like_CS"/>
</dbReference>
<proteinExistence type="inferred from homology"/>
<keyword evidence="6" id="KW-0547">Nucleotide-binding</keyword>
<dbReference type="GO" id="GO:0016887">
    <property type="term" value="F:ATP hydrolysis activity"/>
    <property type="evidence" value="ECO:0007669"/>
    <property type="project" value="InterPro"/>
</dbReference>
<keyword evidence="4 11" id="KW-0812">Transmembrane</keyword>
<reference evidence="14 15" key="1">
    <citation type="submission" date="2016-07" db="EMBL/GenBank/DDBJ databases">
        <title>Pervasive Adenine N6-methylation of Active Genes in Fungi.</title>
        <authorList>
            <consortium name="DOE Joint Genome Institute"/>
            <person name="Mondo S.J."/>
            <person name="Dannebaum R.O."/>
            <person name="Kuo R.C."/>
            <person name="Labutti K."/>
            <person name="Haridas S."/>
            <person name="Kuo A."/>
            <person name="Salamov A."/>
            <person name="Ahrendt S.R."/>
            <person name="Lipzen A."/>
            <person name="Sullivan W."/>
            <person name="Andreopoulos W.B."/>
            <person name="Clum A."/>
            <person name="Lindquist E."/>
            <person name="Daum C."/>
            <person name="Ramamoorthy G.K."/>
            <person name="Gryganskyi A."/>
            <person name="Culley D."/>
            <person name="Magnuson J.K."/>
            <person name="James T.Y."/>
            <person name="O'Malley M.A."/>
            <person name="Stajich J.E."/>
            <person name="Spatafora J.W."/>
            <person name="Visel A."/>
            <person name="Grigoriev I.V."/>
        </authorList>
    </citation>
    <scope>NUCLEOTIDE SEQUENCE [LARGE SCALE GENOMIC DNA]</scope>
    <source>
        <strain evidence="14 15">NRRL 3116</strain>
    </source>
</reference>
<evidence type="ECO:0000313" key="15">
    <source>
        <dbReference type="Proteomes" id="UP000193648"/>
    </source>
</evidence>
<evidence type="ECO:0000256" key="11">
    <source>
        <dbReference type="SAM" id="Phobius"/>
    </source>
</evidence>
<dbReference type="GO" id="GO:0000329">
    <property type="term" value="C:fungal-type vacuole membrane"/>
    <property type="evidence" value="ECO:0007669"/>
    <property type="project" value="UniProtKB-ARBA"/>
</dbReference>
<dbReference type="InterPro" id="IPR003593">
    <property type="entry name" value="AAA+_ATPase"/>
</dbReference>
<evidence type="ECO:0000256" key="10">
    <source>
        <dbReference type="SAM" id="MobiDB-lite"/>
    </source>
</evidence>
<feature type="domain" description="ABC transmembrane type-1" evidence="13">
    <location>
        <begin position="90"/>
        <end position="337"/>
    </location>
</feature>
<dbReference type="InterPro" id="IPR036640">
    <property type="entry name" value="ABC1_TM_sf"/>
</dbReference>
<protein>
    <submittedName>
        <fullName evidence="14">p-loop containing nucleoside triphosphate hydrolase protein</fullName>
    </submittedName>
</protein>
<keyword evidence="15" id="KW-1185">Reference proteome</keyword>
<feature type="domain" description="ABC transmembrane type-1" evidence="13">
    <location>
        <begin position="706"/>
        <end position="985"/>
    </location>
</feature>
<dbReference type="SUPFAM" id="SSF52540">
    <property type="entry name" value="P-loop containing nucleoside triphosphate hydrolases"/>
    <property type="match status" value="2"/>
</dbReference>
<dbReference type="RefSeq" id="XP_021876060.1">
    <property type="nucleotide sequence ID" value="XM_022021714.1"/>
</dbReference>
<keyword evidence="8 11" id="KW-1133">Transmembrane helix</keyword>
<evidence type="ECO:0000256" key="3">
    <source>
        <dbReference type="ARBA" id="ARBA00022448"/>
    </source>
</evidence>
<feature type="transmembrane region" description="Helical" evidence="11">
    <location>
        <begin position="702"/>
        <end position="720"/>
    </location>
</feature>
<evidence type="ECO:0000256" key="7">
    <source>
        <dbReference type="ARBA" id="ARBA00022840"/>
    </source>
</evidence>
<dbReference type="InterPro" id="IPR003439">
    <property type="entry name" value="ABC_transporter-like_ATP-bd"/>
</dbReference>
<dbReference type="Pfam" id="PF00005">
    <property type="entry name" value="ABC_tran"/>
    <property type="match status" value="2"/>
</dbReference>
<dbReference type="InParanoid" id="A0A1Y2G7G6"/>
<comment type="subcellular location">
    <subcellularLocation>
        <location evidence="1">Vacuole membrane</location>
        <topology evidence="1">Multi-pass membrane protein</topology>
    </subcellularLocation>
</comment>
<dbReference type="PANTHER" id="PTHR24223:SF443">
    <property type="entry name" value="MULTIDRUG-RESISTANCE LIKE PROTEIN 1, ISOFORM I"/>
    <property type="match status" value="1"/>
</dbReference>
<feature type="transmembrane region" description="Helical" evidence="11">
    <location>
        <begin position="816"/>
        <end position="837"/>
    </location>
</feature>
<feature type="domain" description="ABC transporter" evidence="12">
    <location>
        <begin position="1023"/>
        <end position="1269"/>
    </location>
</feature>
<dbReference type="SMART" id="SM00382">
    <property type="entry name" value="AAA"/>
    <property type="match status" value="2"/>
</dbReference>
<dbReference type="Proteomes" id="UP000193648">
    <property type="component" value="Unassembled WGS sequence"/>
</dbReference>
<dbReference type="EMBL" id="MCFF01000064">
    <property type="protein sequence ID" value="ORZ00019.1"/>
    <property type="molecule type" value="Genomic_DNA"/>
</dbReference>
<feature type="compositionally biased region" description="Polar residues" evidence="10">
    <location>
        <begin position="650"/>
        <end position="669"/>
    </location>
</feature>
<dbReference type="FunFam" id="3.40.50.300:FF:000997">
    <property type="entry name" value="Multidrug resistance-associated protein 1"/>
    <property type="match status" value="1"/>
</dbReference>
<evidence type="ECO:0000259" key="12">
    <source>
        <dbReference type="PROSITE" id="PS50893"/>
    </source>
</evidence>
<dbReference type="STRING" id="64571.A0A1Y2G7G6"/>
<dbReference type="GO" id="GO:0140359">
    <property type="term" value="F:ABC-type transporter activity"/>
    <property type="evidence" value="ECO:0007669"/>
    <property type="project" value="InterPro"/>
</dbReference>
<accession>A0A1Y2G7G6</accession>
<dbReference type="PROSITE" id="PS50929">
    <property type="entry name" value="ABC_TM1F"/>
    <property type="match status" value="2"/>
</dbReference>
<keyword evidence="14" id="KW-0378">Hydrolase</keyword>
<dbReference type="CDD" id="cd03250">
    <property type="entry name" value="ABCC_MRP_domain1"/>
    <property type="match status" value="1"/>
</dbReference>
<evidence type="ECO:0000256" key="9">
    <source>
        <dbReference type="ARBA" id="ARBA00023136"/>
    </source>
</evidence>
<dbReference type="FunFam" id="1.20.1560.10:FF:000010">
    <property type="entry name" value="Multidrug resistance-associated ABC transporter"/>
    <property type="match status" value="1"/>
</dbReference>
<dbReference type="GeneID" id="33563558"/>
<evidence type="ECO:0000256" key="4">
    <source>
        <dbReference type="ARBA" id="ARBA00022692"/>
    </source>
</evidence>
<feature type="transmembrane region" description="Helical" evidence="11">
    <location>
        <begin position="843"/>
        <end position="863"/>
    </location>
</feature>
<organism evidence="14 15">
    <name type="scientific">Lobosporangium transversale</name>
    <dbReference type="NCBI Taxonomy" id="64571"/>
    <lineage>
        <taxon>Eukaryota</taxon>
        <taxon>Fungi</taxon>
        <taxon>Fungi incertae sedis</taxon>
        <taxon>Mucoromycota</taxon>
        <taxon>Mortierellomycotina</taxon>
        <taxon>Mortierellomycetes</taxon>
        <taxon>Mortierellales</taxon>
        <taxon>Mortierellaceae</taxon>
        <taxon>Lobosporangium</taxon>
    </lineage>
</organism>
<comment type="caution">
    <text evidence="14">The sequence shown here is derived from an EMBL/GenBank/DDBJ whole genome shotgun (WGS) entry which is preliminary data.</text>
</comment>
<keyword evidence="9 11" id="KW-0472">Membrane</keyword>
<feature type="domain" description="ABC transporter" evidence="12">
    <location>
        <begin position="389"/>
        <end position="618"/>
    </location>
</feature>
<dbReference type="PROSITE" id="PS00211">
    <property type="entry name" value="ABC_TRANSPORTER_1"/>
    <property type="match status" value="2"/>
</dbReference>
<keyword evidence="7" id="KW-0067">ATP-binding</keyword>